<dbReference type="STRING" id="150374.A0A0M8N0T4"/>
<dbReference type="PANTHER" id="PTHR38688">
    <property type="entry name" value="PYR_REDOX_2 DOMAIN-CONTAINING PROTEIN"/>
    <property type="match status" value="1"/>
</dbReference>
<sequence length="412" mass="45107">MFHVSRVLRSKHASVDALVVGAGPSGIAVVGHLLHHLPGGSGQLWADPTFSAGRVHRCYREVPSNTKVELFAQFATSTAPLRRIVEHAEAPNALTELGELPQDQGCELSRAADMCLMLSDGLERHFGQQCRRHQGKVVAASLDKSTNLWNVSLDNGTNTATPRLVLCTGSSPKEQEISITRGKTRLHLDTALQPSKLAQTIAPGEMTTVAVIGASHSAVLVLMNLYQLASTTHPNLRVKWFTRHKDLRYAKYMDGWILYDNTGLKGQAAQWARQHLEEDALALSPVSRVVSKIWTPAEEQETMYDAHMPGCSHVVEAIGYQRDPVPRLTTVDGPGAAPEPLSLEHDGLTGRFFSRNKATNPYVPGLFGAGIAFPERVTDPAGNVEHAVGFWKFVKFCQRVVPQWADSPVQPR</sequence>
<reference evidence="1 2" key="1">
    <citation type="submission" date="2015-07" db="EMBL/GenBank/DDBJ databases">
        <title>The genome of the fungus Escovopsis weberi, a specialized disease agent of ant agriculture.</title>
        <authorList>
            <person name="de Man T.J."/>
            <person name="Stajich J.E."/>
            <person name="Kubicek C.P."/>
            <person name="Chenthamara K."/>
            <person name="Atanasova L."/>
            <person name="Druzhinina I.S."/>
            <person name="Birnbaum S."/>
            <person name="Barribeau S.M."/>
            <person name="Teiling C."/>
            <person name="Suen G."/>
            <person name="Currie C."/>
            <person name="Gerardo N.M."/>
        </authorList>
    </citation>
    <scope>NUCLEOTIDE SEQUENCE [LARGE SCALE GENOMIC DNA]</scope>
</reference>
<organism evidence="1 2">
    <name type="scientific">Escovopsis weberi</name>
    <dbReference type="NCBI Taxonomy" id="150374"/>
    <lineage>
        <taxon>Eukaryota</taxon>
        <taxon>Fungi</taxon>
        <taxon>Dikarya</taxon>
        <taxon>Ascomycota</taxon>
        <taxon>Pezizomycotina</taxon>
        <taxon>Sordariomycetes</taxon>
        <taxon>Hypocreomycetidae</taxon>
        <taxon>Hypocreales</taxon>
        <taxon>Hypocreaceae</taxon>
        <taxon>Escovopsis</taxon>
    </lineage>
</organism>
<dbReference type="OrthoDB" id="432536at2759"/>
<dbReference type="AlphaFoldDB" id="A0A0M8N0T4"/>
<dbReference type="EMBL" id="LGSR01000013">
    <property type="protein sequence ID" value="KOS20807.1"/>
    <property type="molecule type" value="Genomic_DNA"/>
</dbReference>
<name>A0A0M8N0T4_ESCWE</name>
<dbReference type="Gene3D" id="3.50.50.60">
    <property type="entry name" value="FAD/NAD(P)-binding domain"/>
    <property type="match status" value="1"/>
</dbReference>
<dbReference type="Proteomes" id="UP000053831">
    <property type="component" value="Unassembled WGS sequence"/>
</dbReference>
<dbReference type="InterPro" id="IPR036188">
    <property type="entry name" value="FAD/NAD-bd_sf"/>
</dbReference>
<dbReference type="PANTHER" id="PTHR38688:SF1">
    <property type="entry name" value="FAD_NAD(P)-BINDING DOMAIN-CONTAINING PROTEIN"/>
    <property type="match status" value="1"/>
</dbReference>
<protein>
    <submittedName>
        <fullName evidence="1">Uncharacterized protein</fullName>
    </submittedName>
</protein>
<dbReference type="InterPro" id="IPR053275">
    <property type="entry name" value="Agnestin_monoxygenase"/>
</dbReference>
<evidence type="ECO:0000313" key="2">
    <source>
        <dbReference type="Proteomes" id="UP000053831"/>
    </source>
</evidence>
<gene>
    <name evidence="1" type="ORF">ESCO_004577</name>
</gene>
<accession>A0A0M8N0T4</accession>
<proteinExistence type="predicted"/>
<comment type="caution">
    <text evidence="1">The sequence shown here is derived from an EMBL/GenBank/DDBJ whole genome shotgun (WGS) entry which is preliminary data.</text>
</comment>
<keyword evidence="2" id="KW-1185">Reference proteome</keyword>
<dbReference type="SUPFAM" id="SSF51905">
    <property type="entry name" value="FAD/NAD(P)-binding domain"/>
    <property type="match status" value="1"/>
</dbReference>
<evidence type="ECO:0000313" key="1">
    <source>
        <dbReference type="EMBL" id="KOS20807.1"/>
    </source>
</evidence>